<evidence type="ECO:0000259" key="1">
    <source>
        <dbReference type="Pfam" id="PF00561"/>
    </source>
</evidence>
<keyword evidence="2" id="KW-0378">Hydrolase</keyword>
<dbReference type="EMBL" id="JBHSJD010000002">
    <property type="protein sequence ID" value="MFC5021147.1"/>
    <property type="molecule type" value="Genomic_DNA"/>
</dbReference>
<name>A0ABV9X8J1_9ACTN</name>
<reference evidence="3" key="1">
    <citation type="journal article" date="2019" name="Int. J. Syst. Evol. Microbiol.">
        <title>The Global Catalogue of Microorganisms (GCM) 10K type strain sequencing project: providing services to taxonomists for standard genome sequencing and annotation.</title>
        <authorList>
            <consortium name="The Broad Institute Genomics Platform"/>
            <consortium name="The Broad Institute Genome Sequencing Center for Infectious Disease"/>
            <person name="Wu L."/>
            <person name="Ma J."/>
        </authorList>
    </citation>
    <scope>NUCLEOTIDE SEQUENCE [LARGE SCALE GENOMIC DNA]</scope>
    <source>
        <strain evidence="3">CGMCC 4.1648</strain>
    </source>
</reference>
<organism evidence="2 3">
    <name type="scientific">Streptomyces coeruleoprunus</name>
    <dbReference type="NCBI Taxonomy" id="285563"/>
    <lineage>
        <taxon>Bacteria</taxon>
        <taxon>Bacillati</taxon>
        <taxon>Actinomycetota</taxon>
        <taxon>Actinomycetes</taxon>
        <taxon>Kitasatosporales</taxon>
        <taxon>Streptomycetaceae</taxon>
        <taxon>Streptomyces</taxon>
    </lineage>
</organism>
<evidence type="ECO:0000313" key="2">
    <source>
        <dbReference type="EMBL" id="MFC5021147.1"/>
    </source>
</evidence>
<feature type="domain" description="AB hydrolase-1" evidence="1">
    <location>
        <begin position="21"/>
        <end position="256"/>
    </location>
</feature>
<proteinExistence type="predicted"/>
<gene>
    <name evidence="2" type="ORF">ACFPM3_03150</name>
</gene>
<sequence length="275" mass="29713">MAKIEVNGVGLWYEAGGDGDPVVLVHGSWGDHHNWDGVVHALALGHRVLTYDRRGHSDSDRPEGQGSLYEDEEDLAALMETLGFAPAYVAGNSYGASIVLGLAARRPELVRGLVAHEAPLLDVVGDIPELRERMAATAERIDAVLALLQAGETEAGARRFVEEVAFGPGAWEQLPQRLRDTFLRNAATFSDEQADPHWASLDLARLGGYTGPALLTRGTESPPWFGVIVDRLAEALPGARTHVFQGAGHIPHVTHPEQYAERVTAFLDHADRATA</sequence>
<dbReference type="InterPro" id="IPR050228">
    <property type="entry name" value="Carboxylesterase_BioH"/>
</dbReference>
<comment type="caution">
    <text evidence="2">The sequence shown here is derived from an EMBL/GenBank/DDBJ whole genome shotgun (WGS) entry which is preliminary data.</text>
</comment>
<dbReference type="InterPro" id="IPR000073">
    <property type="entry name" value="AB_hydrolase_1"/>
</dbReference>
<dbReference type="PANTHER" id="PTHR43194:SF2">
    <property type="entry name" value="PEROXISOMAL MEMBRANE PROTEIN LPX1"/>
    <property type="match status" value="1"/>
</dbReference>
<dbReference type="SUPFAM" id="SSF53474">
    <property type="entry name" value="alpha/beta-Hydrolases"/>
    <property type="match status" value="1"/>
</dbReference>
<dbReference type="RefSeq" id="WP_345693135.1">
    <property type="nucleotide sequence ID" value="NZ_BAABIT010000001.1"/>
</dbReference>
<keyword evidence="3" id="KW-1185">Reference proteome</keyword>
<dbReference type="Pfam" id="PF00561">
    <property type="entry name" value="Abhydrolase_1"/>
    <property type="match status" value="1"/>
</dbReference>
<protein>
    <submittedName>
        <fullName evidence="2">Alpha/beta fold hydrolase</fullName>
    </submittedName>
</protein>
<accession>A0ABV9X8J1</accession>
<dbReference type="Gene3D" id="3.40.50.1820">
    <property type="entry name" value="alpha/beta hydrolase"/>
    <property type="match status" value="1"/>
</dbReference>
<evidence type="ECO:0000313" key="3">
    <source>
        <dbReference type="Proteomes" id="UP001595829"/>
    </source>
</evidence>
<dbReference type="InterPro" id="IPR029058">
    <property type="entry name" value="AB_hydrolase_fold"/>
</dbReference>
<dbReference type="PANTHER" id="PTHR43194">
    <property type="entry name" value="HYDROLASE ALPHA/BETA FOLD FAMILY"/>
    <property type="match status" value="1"/>
</dbReference>
<dbReference type="GO" id="GO:0016787">
    <property type="term" value="F:hydrolase activity"/>
    <property type="evidence" value="ECO:0007669"/>
    <property type="project" value="UniProtKB-KW"/>
</dbReference>
<dbReference type="Proteomes" id="UP001595829">
    <property type="component" value="Unassembled WGS sequence"/>
</dbReference>